<sequence>MTDRATALEFAFEKLVEQLQESGALNAARLADELEAPAQWLGVENEGTEALAELARRTRRTADMAQQEASAYPASEWELMAQLMLQYLLIQGQLNSREFADYLDVCFAGMRQHGAPLHLQGVVARLSDYSRGTEQLPEWLRDVLSLRASGPDADATR</sequence>
<protein>
    <submittedName>
        <fullName evidence="1">Uncharacterized protein</fullName>
    </submittedName>
</protein>
<dbReference type="RefSeq" id="WP_096003306.1">
    <property type="nucleotide sequence ID" value="NZ_NTMR01000002.1"/>
</dbReference>
<accession>A0A2A3MN79</accession>
<evidence type="ECO:0000313" key="1">
    <source>
        <dbReference type="EMBL" id="PBK06242.1"/>
    </source>
</evidence>
<dbReference type="Proteomes" id="UP000242313">
    <property type="component" value="Unassembled WGS sequence"/>
</dbReference>
<keyword evidence="2" id="KW-1185">Reference proteome</keyword>
<dbReference type="EMBL" id="NTMR01000002">
    <property type="protein sequence ID" value="PBK06242.1"/>
    <property type="molecule type" value="Genomic_DNA"/>
</dbReference>
<reference evidence="1 2" key="1">
    <citation type="submission" date="2017-09" db="EMBL/GenBank/DDBJ databases">
        <title>Pseudomonas abyssi sp. nov. isolated from Abyssopelagic Water.</title>
        <authorList>
            <person name="Wei Y."/>
        </authorList>
    </citation>
    <scope>NUCLEOTIDE SEQUENCE [LARGE SCALE GENOMIC DNA]</scope>
    <source>
        <strain evidence="1 2">MT5</strain>
    </source>
</reference>
<gene>
    <name evidence="1" type="ORF">CNQ84_02390</name>
</gene>
<organism evidence="1 2">
    <name type="scientific">Pseudomonas abyssi</name>
    <dbReference type="NCBI Taxonomy" id="170540"/>
    <lineage>
        <taxon>Bacteria</taxon>
        <taxon>Pseudomonadati</taxon>
        <taxon>Pseudomonadota</taxon>
        <taxon>Gammaproteobacteria</taxon>
        <taxon>Pseudomonadales</taxon>
        <taxon>Pseudomonadaceae</taxon>
        <taxon>Pseudomonas</taxon>
    </lineage>
</organism>
<name>A0A2A3MN79_9PSED</name>
<dbReference type="AlphaFoldDB" id="A0A2A3MN79"/>
<comment type="caution">
    <text evidence="1">The sequence shown here is derived from an EMBL/GenBank/DDBJ whole genome shotgun (WGS) entry which is preliminary data.</text>
</comment>
<evidence type="ECO:0000313" key="2">
    <source>
        <dbReference type="Proteomes" id="UP000242313"/>
    </source>
</evidence>
<proteinExistence type="predicted"/>